<evidence type="ECO:0000313" key="1">
    <source>
        <dbReference type="EMBL" id="KIO01656.1"/>
    </source>
</evidence>
<dbReference type="Proteomes" id="UP000054217">
    <property type="component" value="Unassembled WGS sequence"/>
</dbReference>
<reference evidence="2" key="2">
    <citation type="submission" date="2015-01" db="EMBL/GenBank/DDBJ databases">
        <title>Evolutionary Origins and Diversification of the Mycorrhizal Mutualists.</title>
        <authorList>
            <consortium name="DOE Joint Genome Institute"/>
            <consortium name="Mycorrhizal Genomics Consortium"/>
            <person name="Kohler A."/>
            <person name="Kuo A."/>
            <person name="Nagy L.G."/>
            <person name="Floudas D."/>
            <person name="Copeland A."/>
            <person name="Barry K.W."/>
            <person name="Cichocki N."/>
            <person name="Veneault-Fourrey C."/>
            <person name="LaButti K."/>
            <person name="Lindquist E.A."/>
            <person name="Lipzen A."/>
            <person name="Lundell T."/>
            <person name="Morin E."/>
            <person name="Murat C."/>
            <person name="Riley R."/>
            <person name="Ohm R."/>
            <person name="Sun H."/>
            <person name="Tunlid A."/>
            <person name="Henrissat B."/>
            <person name="Grigoriev I.V."/>
            <person name="Hibbett D.S."/>
            <person name="Martin F."/>
        </authorList>
    </citation>
    <scope>NUCLEOTIDE SEQUENCE [LARGE SCALE GENOMIC DNA]</scope>
    <source>
        <strain evidence="2">Marx 270</strain>
    </source>
</reference>
<proteinExistence type="predicted"/>
<reference evidence="1 2" key="1">
    <citation type="submission" date="2014-04" db="EMBL/GenBank/DDBJ databases">
        <authorList>
            <consortium name="DOE Joint Genome Institute"/>
            <person name="Kuo A."/>
            <person name="Kohler A."/>
            <person name="Costa M.D."/>
            <person name="Nagy L.G."/>
            <person name="Floudas D."/>
            <person name="Copeland A."/>
            <person name="Barry K.W."/>
            <person name="Cichocki N."/>
            <person name="Veneault-Fourrey C."/>
            <person name="LaButti K."/>
            <person name="Lindquist E.A."/>
            <person name="Lipzen A."/>
            <person name="Lundell T."/>
            <person name="Morin E."/>
            <person name="Murat C."/>
            <person name="Sun H."/>
            <person name="Tunlid A."/>
            <person name="Henrissat B."/>
            <person name="Grigoriev I.V."/>
            <person name="Hibbett D.S."/>
            <person name="Martin F."/>
            <person name="Nordberg H.P."/>
            <person name="Cantor M.N."/>
            <person name="Hua S.X."/>
        </authorList>
    </citation>
    <scope>NUCLEOTIDE SEQUENCE [LARGE SCALE GENOMIC DNA]</scope>
    <source>
        <strain evidence="1 2">Marx 270</strain>
    </source>
</reference>
<dbReference type="EMBL" id="KN831987">
    <property type="protein sequence ID" value="KIO01656.1"/>
    <property type="molecule type" value="Genomic_DNA"/>
</dbReference>
<evidence type="ECO:0000313" key="2">
    <source>
        <dbReference type="Proteomes" id="UP000054217"/>
    </source>
</evidence>
<sequence length="134" mass="14505">MPSMWSSADRISSDNNVNLAPRSLISSPCGAQGNFGTDGFSNSWSHSTSMMEVKLRPRKQTVRSQLSQCPVVIDWFYAFVLPGFCNLQSVVGGLAPPFQIAVTQGFGCPRGPVHPVILSSCEEMDIVLIMLPTA</sequence>
<organism evidence="1 2">
    <name type="scientific">Pisolithus tinctorius Marx 270</name>
    <dbReference type="NCBI Taxonomy" id="870435"/>
    <lineage>
        <taxon>Eukaryota</taxon>
        <taxon>Fungi</taxon>
        <taxon>Dikarya</taxon>
        <taxon>Basidiomycota</taxon>
        <taxon>Agaricomycotina</taxon>
        <taxon>Agaricomycetes</taxon>
        <taxon>Agaricomycetidae</taxon>
        <taxon>Boletales</taxon>
        <taxon>Sclerodermatineae</taxon>
        <taxon>Pisolithaceae</taxon>
        <taxon>Pisolithus</taxon>
    </lineage>
</organism>
<accession>A0A0C3P2E3</accession>
<dbReference type="AlphaFoldDB" id="A0A0C3P2E3"/>
<dbReference type="InParanoid" id="A0A0C3P2E3"/>
<dbReference type="HOGENOM" id="CLU_1897063_0_0_1"/>
<keyword evidence="2" id="KW-1185">Reference proteome</keyword>
<name>A0A0C3P2E3_PISTI</name>
<protein>
    <submittedName>
        <fullName evidence="1">Uncharacterized protein</fullName>
    </submittedName>
</protein>
<gene>
    <name evidence="1" type="ORF">M404DRAFT_1003044</name>
</gene>